<dbReference type="Proteomes" id="UP000054324">
    <property type="component" value="Unassembled WGS sequence"/>
</dbReference>
<dbReference type="InterPro" id="IPR017907">
    <property type="entry name" value="Znf_RING_CS"/>
</dbReference>
<dbReference type="STRING" id="6198.A0A074ZY52"/>
<evidence type="ECO:0000256" key="4">
    <source>
        <dbReference type="ARBA" id="ARBA00012251"/>
    </source>
</evidence>
<evidence type="ECO:0000313" key="20">
    <source>
        <dbReference type="EMBL" id="KER32383.1"/>
    </source>
</evidence>
<feature type="region of interest" description="Disordered" evidence="16">
    <location>
        <begin position="100"/>
        <end position="121"/>
    </location>
</feature>
<dbReference type="Gene3D" id="3.30.40.10">
    <property type="entry name" value="Zinc/RING finger domain, C3HC4 (zinc finger)"/>
    <property type="match status" value="1"/>
</dbReference>
<evidence type="ECO:0000256" key="14">
    <source>
        <dbReference type="ARBA" id="ARBA00038342"/>
    </source>
</evidence>
<dbReference type="RefSeq" id="XP_009163929.1">
    <property type="nucleotide sequence ID" value="XM_009165665.1"/>
</dbReference>
<dbReference type="InterPro" id="IPR027370">
    <property type="entry name" value="Znf-RING_euk"/>
</dbReference>
<feature type="compositionally biased region" description="Basic and acidic residues" evidence="16">
    <location>
        <begin position="530"/>
        <end position="543"/>
    </location>
</feature>
<organism evidence="20 21">
    <name type="scientific">Opisthorchis viverrini</name>
    <name type="common">Southeast Asian liver fluke</name>
    <dbReference type="NCBI Taxonomy" id="6198"/>
    <lineage>
        <taxon>Eukaryota</taxon>
        <taxon>Metazoa</taxon>
        <taxon>Spiralia</taxon>
        <taxon>Lophotrochozoa</taxon>
        <taxon>Platyhelminthes</taxon>
        <taxon>Trematoda</taxon>
        <taxon>Digenea</taxon>
        <taxon>Opisthorchiida</taxon>
        <taxon>Opisthorchiata</taxon>
        <taxon>Opisthorchiidae</taxon>
        <taxon>Opisthorchis</taxon>
    </lineage>
</organism>
<feature type="compositionally biased region" description="Basic residues" evidence="16">
    <location>
        <begin position="104"/>
        <end position="117"/>
    </location>
</feature>
<evidence type="ECO:0000256" key="15">
    <source>
        <dbReference type="PROSITE-ProRule" id="PRU00175"/>
    </source>
</evidence>
<evidence type="ECO:0000256" key="10">
    <source>
        <dbReference type="ARBA" id="ARBA00022786"/>
    </source>
</evidence>
<keyword evidence="13 17" id="KW-0472">Membrane</keyword>
<keyword evidence="7" id="KW-0479">Metal-binding</keyword>
<evidence type="ECO:0000256" key="12">
    <source>
        <dbReference type="ARBA" id="ARBA00022989"/>
    </source>
</evidence>
<feature type="compositionally biased region" description="Polar residues" evidence="16">
    <location>
        <begin position="484"/>
        <end position="504"/>
    </location>
</feature>
<dbReference type="PROSITE" id="PS00518">
    <property type="entry name" value="ZF_RING_1"/>
    <property type="match status" value="1"/>
</dbReference>
<feature type="domain" description="RING-type" evidence="19">
    <location>
        <begin position="210"/>
        <end position="618"/>
    </location>
</feature>
<keyword evidence="21" id="KW-1185">Reference proteome</keyword>
<evidence type="ECO:0000256" key="11">
    <source>
        <dbReference type="ARBA" id="ARBA00022833"/>
    </source>
</evidence>
<keyword evidence="6 17" id="KW-0812">Transmembrane</keyword>
<feature type="region of interest" description="Disordered" evidence="16">
    <location>
        <begin position="682"/>
        <end position="719"/>
    </location>
</feature>
<keyword evidence="11" id="KW-0862">Zinc</keyword>
<dbReference type="InterPro" id="IPR044066">
    <property type="entry name" value="TRIAD_supradom"/>
</dbReference>
<evidence type="ECO:0000256" key="16">
    <source>
        <dbReference type="SAM" id="MobiDB-lite"/>
    </source>
</evidence>
<evidence type="ECO:0000256" key="5">
    <source>
        <dbReference type="ARBA" id="ARBA00022679"/>
    </source>
</evidence>
<comment type="similarity">
    <text evidence="14">Belongs to the RBR family. RNF144 subfamily.</text>
</comment>
<evidence type="ECO:0000256" key="8">
    <source>
        <dbReference type="ARBA" id="ARBA00022737"/>
    </source>
</evidence>
<dbReference type="CDD" id="cd20352">
    <property type="entry name" value="Rcat_RBR_RNF144"/>
    <property type="match status" value="1"/>
</dbReference>
<dbReference type="OrthoDB" id="10009520at2759"/>
<dbReference type="FunFam" id="3.30.40.10:FF:000051">
    <property type="entry name" value="RBR-type E3 ubiquitin transferase"/>
    <property type="match status" value="1"/>
</dbReference>
<accession>A0A074ZY52</accession>
<dbReference type="AlphaFoldDB" id="A0A074ZY52"/>
<evidence type="ECO:0000256" key="9">
    <source>
        <dbReference type="ARBA" id="ARBA00022771"/>
    </source>
</evidence>
<reference evidence="20 21" key="1">
    <citation type="submission" date="2013-11" db="EMBL/GenBank/DDBJ databases">
        <title>Opisthorchis viverrini - life in the bile duct.</title>
        <authorList>
            <person name="Young N.D."/>
            <person name="Nagarajan N."/>
            <person name="Lin S.J."/>
            <person name="Korhonen P.K."/>
            <person name="Jex A.R."/>
            <person name="Hall R.S."/>
            <person name="Safavi-Hemami H."/>
            <person name="Kaewkong W."/>
            <person name="Bertrand D."/>
            <person name="Gao S."/>
            <person name="Seet Q."/>
            <person name="Wongkham S."/>
            <person name="Teh B.T."/>
            <person name="Wongkham C."/>
            <person name="Intapan P.M."/>
            <person name="Maleewong W."/>
            <person name="Yang X."/>
            <person name="Hu M."/>
            <person name="Wang Z."/>
            <person name="Hofmann A."/>
            <person name="Sternberg P.W."/>
            <person name="Tan P."/>
            <person name="Wang J."/>
            <person name="Gasser R.B."/>
        </authorList>
    </citation>
    <scope>NUCLEOTIDE SEQUENCE [LARGE SCALE GENOMIC DNA]</scope>
</reference>
<feature type="compositionally biased region" description="Low complexity" evidence="16">
    <location>
        <begin position="740"/>
        <end position="751"/>
    </location>
</feature>
<dbReference type="GO" id="GO:0005737">
    <property type="term" value="C:cytoplasm"/>
    <property type="evidence" value="ECO:0007669"/>
    <property type="project" value="UniProtKB-ARBA"/>
</dbReference>
<evidence type="ECO:0000259" key="18">
    <source>
        <dbReference type="PROSITE" id="PS50089"/>
    </source>
</evidence>
<keyword evidence="10" id="KW-0833">Ubl conjugation pathway</keyword>
<feature type="compositionally biased region" description="Polar residues" evidence="16">
    <location>
        <begin position="759"/>
        <end position="769"/>
    </location>
</feature>
<dbReference type="SMART" id="SM00184">
    <property type="entry name" value="RING"/>
    <property type="match status" value="2"/>
</dbReference>
<name>A0A074ZY52_OPIVI</name>
<keyword evidence="12 17" id="KW-1133">Transmembrane helix</keyword>
<evidence type="ECO:0000259" key="19">
    <source>
        <dbReference type="PROSITE" id="PS51873"/>
    </source>
</evidence>
<dbReference type="CTD" id="20315794"/>
<dbReference type="KEGG" id="ovi:T265_01606"/>
<comment type="pathway">
    <text evidence="3">Protein modification; protein ubiquitination.</text>
</comment>
<dbReference type="GO" id="GO:0016567">
    <property type="term" value="P:protein ubiquitination"/>
    <property type="evidence" value="ECO:0007669"/>
    <property type="project" value="InterPro"/>
</dbReference>
<dbReference type="GO" id="GO:0061630">
    <property type="term" value="F:ubiquitin protein ligase activity"/>
    <property type="evidence" value="ECO:0007669"/>
    <property type="project" value="UniProtKB-EC"/>
</dbReference>
<dbReference type="InterPro" id="IPR013083">
    <property type="entry name" value="Znf_RING/FYVE/PHD"/>
</dbReference>
<evidence type="ECO:0000256" key="6">
    <source>
        <dbReference type="ARBA" id="ARBA00022692"/>
    </source>
</evidence>
<dbReference type="PROSITE" id="PS50089">
    <property type="entry name" value="ZF_RING_2"/>
    <property type="match status" value="1"/>
</dbReference>
<dbReference type="Pfam" id="PF22191">
    <property type="entry name" value="IBR_1"/>
    <property type="match status" value="1"/>
</dbReference>
<dbReference type="PROSITE" id="PS51873">
    <property type="entry name" value="TRIAD"/>
    <property type="match status" value="1"/>
</dbReference>
<dbReference type="PANTHER" id="PTHR11685">
    <property type="entry name" value="RBR FAMILY RING FINGER AND IBR DOMAIN-CONTAINING"/>
    <property type="match status" value="1"/>
</dbReference>
<dbReference type="Pfam" id="PF13445">
    <property type="entry name" value="zf-RING_UBOX"/>
    <property type="match status" value="1"/>
</dbReference>
<evidence type="ECO:0000256" key="3">
    <source>
        <dbReference type="ARBA" id="ARBA00004906"/>
    </source>
</evidence>
<evidence type="ECO:0000256" key="7">
    <source>
        <dbReference type="ARBA" id="ARBA00022723"/>
    </source>
</evidence>
<keyword evidence="5" id="KW-0808">Transferase</keyword>
<comment type="subcellular location">
    <subcellularLocation>
        <location evidence="2">Membrane</location>
        <topology evidence="2">Single-pass membrane protein</topology>
    </subcellularLocation>
</comment>
<dbReference type="InterPro" id="IPR031127">
    <property type="entry name" value="E3_UB_ligase_RBR"/>
</dbReference>
<evidence type="ECO:0000313" key="21">
    <source>
        <dbReference type="Proteomes" id="UP000054324"/>
    </source>
</evidence>
<evidence type="ECO:0000256" key="17">
    <source>
        <dbReference type="SAM" id="Phobius"/>
    </source>
</evidence>
<protein>
    <recommendedName>
        <fullName evidence="4">RBR-type E3 ubiquitin transferase</fullName>
        <ecNumber evidence="4">2.3.2.31</ecNumber>
    </recommendedName>
</protein>
<evidence type="ECO:0000256" key="13">
    <source>
        <dbReference type="ARBA" id="ARBA00023136"/>
    </source>
</evidence>
<gene>
    <name evidence="20" type="ORF">T265_01606</name>
</gene>
<sequence length="769" mass="85463">MWPVSGSLSRKTAATSAAEFYVNGLHSSLPSHCLTAIGSLPPFTWWCERSPATNSVDWHTQHVAKPAQPMQCDQFIYRGCNTLPVPSCHATRKKHEGWDTARLPKPRQGKSRCRGRVRTTDPPSRVVHLATCAIPKEARRTTLDPVGGVSACAAHGPSIAVDGAECFPRLKCLLYNLRQPPVVGHLIWRGRHFRLVCPFMGPIRMNMDGRDWSCPICLEPTAADLVVKLSQCGCSFCRPCLVRYLTTILGDSLDADFSCPSYRCDAKGLLTESEIKDLLPTITLYDQYLNRRLDRGELGKLFLLVHSLRFPEVQTNSALTFCPAAGCGAICDILPKPIPRSSPGPGSNVVFKRFQWWNRSPLIQRQPTNDSALTLDNPTISEKSIPGVRTSYGDSDSFPTNHERLCNAKSPSSFTRPHSPSKKSRATRVICHVCGHAFCARCHLAWNNAEHCQCESYSHQERNYFHLRKSAHSKNSRLIDVTTEGNSVQQQQNMPNGTANSSLSRKSDHPRRVRLRIPAYRHRNLHKTHSRVDSKPDSKKDSSADPAGVDFAVGFPPYPEDASLKRCPTCFVPIERVDGCAQMRCRSCKHTFCWYCLSSLDRDVLLRHYDVGACKGKLGHSRASILGHRIYVISVFAGFTLLFIITAPFVIMSLPCILCSKCELAYRQRRLRKRHTAGVVLSTDKGSQESQDHVTESSSSSSFSLSREHNLAESDNHKPGCTIVVPQTADIHWCVDATPDVSSDSEPVPSERSIARIPASNTGHSVIFS</sequence>
<feature type="region of interest" description="Disordered" evidence="16">
    <location>
        <begin position="484"/>
        <end position="545"/>
    </location>
</feature>
<evidence type="ECO:0000256" key="1">
    <source>
        <dbReference type="ARBA" id="ARBA00001798"/>
    </source>
</evidence>
<dbReference type="EC" id="2.3.2.31" evidence="4"/>
<dbReference type="SUPFAM" id="SSF57850">
    <property type="entry name" value="RING/U-box"/>
    <property type="match status" value="2"/>
</dbReference>
<dbReference type="Gene3D" id="1.20.120.1750">
    <property type="match status" value="1"/>
</dbReference>
<dbReference type="InterPro" id="IPR001841">
    <property type="entry name" value="Znf_RING"/>
</dbReference>
<feature type="domain" description="RING-type" evidence="18">
    <location>
        <begin position="214"/>
        <end position="263"/>
    </location>
</feature>
<dbReference type="GO" id="GO:0031090">
    <property type="term" value="C:organelle membrane"/>
    <property type="evidence" value="ECO:0007669"/>
    <property type="project" value="UniProtKB-ARBA"/>
</dbReference>
<feature type="compositionally biased region" description="Basic and acidic residues" evidence="16">
    <location>
        <begin position="686"/>
        <end position="695"/>
    </location>
</feature>
<keyword evidence="9 15" id="KW-0863">Zinc-finger</keyword>
<proteinExistence type="inferred from homology"/>
<dbReference type="GeneID" id="20315794"/>
<feature type="region of interest" description="Disordered" evidence="16">
    <location>
        <begin position="740"/>
        <end position="769"/>
    </location>
</feature>
<dbReference type="GO" id="GO:0008270">
    <property type="term" value="F:zinc ion binding"/>
    <property type="evidence" value="ECO:0007669"/>
    <property type="project" value="UniProtKB-KW"/>
</dbReference>
<comment type="catalytic activity">
    <reaction evidence="1">
        <text>[E2 ubiquitin-conjugating enzyme]-S-ubiquitinyl-L-cysteine + [acceptor protein]-L-lysine = [E2 ubiquitin-conjugating enzyme]-L-cysteine + [acceptor protein]-N(6)-ubiquitinyl-L-lysine.</text>
        <dbReference type="EC" id="2.3.2.31"/>
    </reaction>
</comment>
<dbReference type="EMBL" id="KL596635">
    <property type="protein sequence ID" value="KER32383.1"/>
    <property type="molecule type" value="Genomic_DNA"/>
</dbReference>
<feature type="compositionally biased region" description="Basic residues" evidence="16">
    <location>
        <begin position="508"/>
        <end position="529"/>
    </location>
</feature>
<keyword evidence="8" id="KW-0677">Repeat</keyword>
<feature type="compositionally biased region" description="Basic and acidic residues" evidence="16">
    <location>
        <begin position="706"/>
        <end position="718"/>
    </location>
</feature>
<evidence type="ECO:0000256" key="2">
    <source>
        <dbReference type="ARBA" id="ARBA00004167"/>
    </source>
</evidence>
<feature type="transmembrane region" description="Helical" evidence="17">
    <location>
        <begin position="630"/>
        <end position="660"/>
    </location>
</feature>